<evidence type="ECO:0000313" key="2">
    <source>
        <dbReference type="EMBL" id="MFC4130975.1"/>
    </source>
</evidence>
<reference evidence="3" key="1">
    <citation type="journal article" date="2019" name="Int. J. Syst. Evol. Microbiol.">
        <title>The Global Catalogue of Microorganisms (GCM) 10K type strain sequencing project: providing services to taxonomists for standard genome sequencing and annotation.</title>
        <authorList>
            <consortium name="The Broad Institute Genomics Platform"/>
            <consortium name="The Broad Institute Genome Sequencing Center for Infectious Disease"/>
            <person name="Wu L."/>
            <person name="Ma J."/>
        </authorList>
    </citation>
    <scope>NUCLEOTIDE SEQUENCE [LARGE SCALE GENOMIC DNA]</scope>
    <source>
        <strain evidence="3">CGMCC 4.7289</strain>
    </source>
</reference>
<accession>A0ABV8LJQ8</accession>
<keyword evidence="1" id="KW-1133">Transmembrane helix</keyword>
<name>A0ABV8LJQ8_9ACTN</name>
<dbReference type="EMBL" id="JBHSAY010000005">
    <property type="protein sequence ID" value="MFC4130975.1"/>
    <property type="molecule type" value="Genomic_DNA"/>
</dbReference>
<protein>
    <submittedName>
        <fullName evidence="2">Uncharacterized protein</fullName>
    </submittedName>
</protein>
<feature type="transmembrane region" description="Helical" evidence="1">
    <location>
        <begin position="263"/>
        <end position="283"/>
    </location>
</feature>
<feature type="transmembrane region" description="Helical" evidence="1">
    <location>
        <begin position="223"/>
        <end position="243"/>
    </location>
</feature>
<feature type="transmembrane region" description="Helical" evidence="1">
    <location>
        <begin position="140"/>
        <end position="164"/>
    </location>
</feature>
<keyword evidence="1" id="KW-0472">Membrane</keyword>
<proteinExistence type="predicted"/>
<evidence type="ECO:0000313" key="3">
    <source>
        <dbReference type="Proteomes" id="UP001595816"/>
    </source>
</evidence>
<feature type="transmembrane region" description="Helical" evidence="1">
    <location>
        <begin position="112"/>
        <end position="134"/>
    </location>
</feature>
<feature type="transmembrane region" description="Helical" evidence="1">
    <location>
        <begin position="185"/>
        <end position="203"/>
    </location>
</feature>
<organism evidence="2 3">
    <name type="scientific">Hamadaea flava</name>
    <dbReference type="NCBI Taxonomy" id="1742688"/>
    <lineage>
        <taxon>Bacteria</taxon>
        <taxon>Bacillati</taxon>
        <taxon>Actinomycetota</taxon>
        <taxon>Actinomycetes</taxon>
        <taxon>Micromonosporales</taxon>
        <taxon>Micromonosporaceae</taxon>
        <taxon>Hamadaea</taxon>
    </lineage>
</organism>
<gene>
    <name evidence="2" type="ORF">ACFOZ4_10210</name>
</gene>
<dbReference type="RefSeq" id="WP_253756817.1">
    <property type="nucleotide sequence ID" value="NZ_JAMZDZ010000001.1"/>
</dbReference>
<feature type="transmembrane region" description="Helical" evidence="1">
    <location>
        <begin position="69"/>
        <end position="91"/>
    </location>
</feature>
<keyword evidence="1" id="KW-0812">Transmembrane</keyword>
<feature type="transmembrane region" description="Helical" evidence="1">
    <location>
        <begin position="22"/>
        <end position="41"/>
    </location>
</feature>
<evidence type="ECO:0000256" key="1">
    <source>
        <dbReference type="SAM" id="Phobius"/>
    </source>
</evidence>
<sequence>MTDTPIGAAGTPDDSVLRHWRLLVAVVAPVVAVATLVQSVLELLGSSGTSVVVDGLTLRTPGWLDVVEALVWLVAWAWSVGAVMIAVRGTLSGEPPSAFDALRQAARRLPGLLTTLLLAVTGLGACIAVGVVIGGFLGPLAWACIAVAGYFGAPIVAAAAYSVLDERPAWDSVGRAVEVGRTRRRQLFLLLMGLAAAAVPAGWLSASLPDVTAGPVTAAVGRLAVAALTVAAIGVQGALLARWRVRLNDARSQSAPAPCPGHWLVACGGLTVVVVVATGIVIVNPLGVPVLTTSGTVKTSQNLGEYAVTADGEPKIGVGGSSRPLAWDTRRALFDGGTAMVGIAYPGNGPVELTICQADDCVPAEARLDRPGFYWEHWVARSLPGGGLIVVAPVVERGTLSGTAKLVAWICPDRSCQSSRRIELADVNYDPPQDFPLAVTVGPEGAPVIAYGSVGSATVFLVRCADQACGSTTMDPSDVAVDVDGAWPGLVGLGFDGDAHVVAVLAGKTPPPPAGLRIRVGRTPRARVISITCGDERCLRRTTRAWNEIADDGGDLRAWPVSMPDGHLAILQEDARGARLITCEHHCEG</sequence>
<keyword evidence="3" id="KW-1185">Reference proteome</keyword>
<comment type="caution">
    <text evidence="2">The sequence shown here is derived from an EMBL/GenBank/DDBJ whole genome shotgun (WGS) entry which is preliminary data.</text>
</comment>
<dbReference type="Proteomes" id="UP001595816">
    <property type="component" value="Unassembled WGS sequence"/>
</dbReference>